<evidence type="ECO:0000313" key="2">
    <source>
        <dbReference type="EMBL" id="OPJ64722.1"/>
    </source>
</evidence>
<dbReference type="EMBL" id="QXDJ01000001">
    <property type="protein sequence ID" value="RII35975.1"/>
    <property type="molecule type" value="Genomic_DNA"/>
</dbReference>
<organism evidence="2 4">
    <name type="scientific">Clostridium chromiireducens</name>
    <dbReference type="NCBI Taxonomy" id="225345"/>
    <lineage>
        <taxon>Bacteria</taxon>
        <taxon>Bacillati</taxon>
        <taxon>Bacillota</taxon>
        <taxon>Clostridia</taxon>
        <taxon>Eubacteriales</taxon>
        <taxon>Clostridiaceae</taxon>
        <taxon>Clostridium</taxon>
    </lineage>
</organism>
<dbReference type="RefSeq" id="WP_079438665.1">
    <property type="nucleotide sequence ID" value="NZ_JBLZIA010000001.1"/>
</dbReference>
<comment type="caution">
    <text evidence="2">The sequence shown here is derived from an EMBL/GenBank/DDBJ whole genome shotgun (WGS) entry which is preliminary data.</text>
</comment>
<dbReference type="STRING" id="225345.CLCHR_10750"/>
<keyword evidence="4" id="KW-1185">Reference proteome</keyword>
<reference evidence="2 4" key="1">
    <citation type="submission" date="2017-03" db="EMBL/GenBank/DDBJ databases">
        <title>Genome sequence of Clostridium chromiireducens DSM 23318.</title>
        <authorList>
            <person name="Poehlein A."/>
            <person name="Daniel R."/>
        </authorList>
    </citation>
    <scope>NUCLEOTIDE SEQUENCE [LARGE SCALE GENOMIC DNA]</scope>
    <source>
        <strain evidence="2 4">DSM 23318</strain>
    </source>
</reference>
<protein>
    <submittedName>
        <fullName evidence="2">Uncharacterized protein</fullName>
    </submittedName>
</protein>
<reference evidence="3 5" key="2">
    <citation type="submission" date="2018-08" db="EMBL/GenBank/DDBJ databases">
        <title>Genome of Clostridium chromiireducens C1, DSM12136.</title>
        <authorList>
            <person name="Xing M."/>
            <person name="Wei Y."/>
            <person name="Ang E.L."/>
            <person name="Zhao H."/>
            <person name="Zhang Y."/>
        </authorList>
    </citation>
    <scope>NUCLEOTIDE SEQUENCE [LARGE SCALE GENOMIC DNA]</scope>
    <source>
        <strain evidence="3 5">C1</strain>
    </source>
</reference>
<dbReference type="InterPro" id="IPR045441">
    <property type="entry name" value="DUF6506"/>
</dbReference>
<dbReference type="Proteomes" id="UP000191056">
    <property type="component" value="Unassembled WGS sequence"/>
</dbReference>
<reference evidence="1" key="3">
    <citation type="submission" date="2019-12" db="EMBL/GenBank/DDBJ databases">
        <title>Microbes associate with the intestines of laboratory mice.</title>
        <authorList>
            <person name="Navarre W."/>
            <person name="Wong E."/>
        </authorList>
    </citation>
    <scope>NUCLEOTIDE SEQUENCE</scope>
    <source>
        <strain evidence="1">NM79_F5</strain>
    </source>
</reference>
<dbReference type="OrthoDB" id="1551162at2"/>
<dbReference type="EMBL" id="MZGT01000011">
    <property type="protein sequence ID" value="OPJ64722.1"/>
    <property type="molecule type" value="Genomic_DNA"/>
</dbReference>
<dbReference type="Pfam" id="PF20116">
    <property type="entry name" value="DUF6506"/>
    <property type="match status" value="1"/>
</dbReference>
<dbReference type="Proteomes" id="UP000656077">
    <property type="component" value="Unassembled WGS sequence"/>
</dbReference>
<evidence type="ECO:0000313" key="5">
    <source>
        <dbReference type="Proteomes" id="UP000265930"/>
    </source>
</evidence>
<dbReference type="Proteomes" id="UP000265930">
    <property type="component" value="Unassembled WGS sequence"/>
</dbReference>
<gene>
    <name evidence="2" type="ORF">CLCHR_10750</name>
    <name evidence="3" type="ORF">D2A34_00980</name>
    <name evidence="1" type="ORF">GKZ28_13710</name>
</gene>
<sequence>MERPKFAFMLMGPKYDKDKHNVCFETETKDTYIVSVNNFEEACEKAKELSEKGFGALELCGAFGEEKTRKLIEITEGKMAIGYVTHFPSEDDKFVKFFGRK</sequence>
<evidence type="ECO:0000313" key="1">
    <source>
        <dbReference type="EMBL" id="MVX64751.1"/>
    </source>
</evidence>
<proteinExistence type="predicted"/>
<name>A0A1V4IXD0_9CLOT</name>
<dbReference type="AlphaFoldDB" id="A0A1V4IXD0"/>
<dbReference type="EMBL" id="WSRQ01000021">
    <property type="protein sequence ID" value="MVX64751.1"/>
    <property type="molecule type" value="Genomic_DNA"/>
</dbReference>
<evidence type="ECO:0000313" key="3">
    <source>
        <dbReference type="EMBL" id="RII35975.1"/>
    </source>
</evidence>
<evidence type="ECO:0000313" key="4">
    <source>
        <dbReference type="Proteomes" id="UP000191056"/>
    </source>
</evidence>
<accession>A0A1V4IXD0</accession>